<keyword evidence="2" id="KW-1185">Reference proteome</keyword>
<dbReference type="KEGG" id="vg:4484383"/>
<evidence type="ECO:0000313" key="1">
    <source>
        <dbReference type="EMBL" id="BAF36104.1"/>
    </source>
</evidence>
<dbReference type="RefSeq" id="YP_851027.1">
    <property type="nucleotide sequence ID" value="NC_008562.1"/>
</dbReference>
<evidence type="ECO:0000313" key="2">
    <source>
        <dbReference type="Proteomes" id="UP000001249"/>
    </source>
</evidence>
<protein>
    <submittedName>
        <fullName evidence="1">Uncharacterized protein</fullName>
    </submittedName>
</protein>
<name>A0A7C7_9CAUD</name>
<accession>A0A7C7</accession>
<proteinExistence type="predicted"/>
<sequence length="145" mass="16308">MNVFSKSHSRRIMELDIIIDALVDQYRFPSVSGDLTLEDLFRLSLKSKSPNTPSLNAIAINLNRLITICGSVDFVDDSDEITLLQRKLDIVKFVIAHVKGRAEATKQALAREETRQNLLALIESKKSALLSEESIEELERRLAAL</sequence>
<dbReference type="Proteomes" id="UP000001249">
    <property type="component" value="Segment"/>
</dbReference>
<dbReference type="GeneID" id="4484383"/>
<reference evidence="2" key="1">
    <citation type="journal article" date="2008" name="J. Bacteriol.">
        <title>Ma-LMM01 infecting toxic Microcystis aeruginosa illuminates diverse cyanophage genome strategies.</title>
        <authorList>
            <person name="Yoshida T."/>
            <person name="Nagasaki K."/>
            <person name="Takashima Y."/>
            <person name="Shirai Y."/>
            <person name="Tomaru Y."/>
            <person name="Takao Y."/>
            <person name="Sakamoto S."/>
            <person name="Hiroishi S."/>
            <person name="Ogata H."/>
        </authorList>
    </citation>
    <scope>NUCLEOTIDE SEQUENCE</scope>
</reference>
<organism evidence="1 2">
    <name type="scientific">Microcystis phage LMM01</name>
    <dbReference type="NCBI Taxonomy" id="2856824"/>
    <lineage>
        <taxon>Viruses</taxon>
        <taxon>Duplodnaviria</taxon>
        <taxon>Heunggongvirae</taxon>
        <taxon>Uroviricota</taxon>
        <taxon>Caudoviricetes</taxon>
        <taxon>Fukuivirus</taxon>
        <taxon>Fukuivirus LMM01</taxon>
    </lineage>
</organism>
<dbReference type="EMBL" id="AB231700">
    <property type="protein sequence ID" value="BAF36104.1"/>
    <property type="molecule type" value="Genomic_DNA"/>
</dbReference>